<keyword evidence="10" id="KW-1185">Reference proteome</keyword>
<dbReference type="Proteomes" id="UP000245946">
    <property type="component" value="Unassembled WGS sequence"/>
</dbReference>
<feature type="region of interest" description="Disordered" evidence="7">
    <location>
        <begin position="52"/>
        <end position="84"/>
    </location>
</feature>
<dbReference type="SMART" id="SM00066">
    <property type="entry name" value="GAL4"/>
    <property type="match status" value="1"/>
</dbReference>
<dbReference type="GO" id="GO:0006351">
    <property type="term" value="P:DNA-templated transcription"/>
    <property type="evidence" value="ECO:0007669"/>
    <property type="project" value="InterPro"/>
</dbReference>
<dbReference type="PANTHER" id="PTHR31845">
    <property type="entry name" value="FINGER DOMAIN PROTEIN, PUTATIVE-RELATED"/>
    <property type="match status" value="1"/>
</dbReference>
<dbReference type="AlphaFoldDB" id="A0A316ZGZ5"/>
<evidence type="ECO:0000256" key="4">
    <source>
        <dbReference type="ARBA" id="ARBA00023125"/>
    </source>
</evidence>
<dbReference type="GO" id="GO:0008270">
    <property type="term" value="F:zinc ion binding"/>
    <property type="evidence" value="ECO:0007669"/>
    <property type="project" value="InterPro"/>
</dbReference>
<protein>
    <recommendedName>
        <fullName evidence="8">Zn(2)-C6 fungal-type domain-containing protein</fullName>
    </recommendedName>
</protein>
<keyword evidence="4" id="KW-0238">DNA-binding</keyword>
<dbReference type="PANTHER" id="PTHR31845:SF19">
    <property type="entry name" value="TRANSCRIPTION FACTOR DOMAIN-CONTAINING PROTEIN"/>
    <property type="match status" value="1"/>
</dbReference>
<feature type="domain" description="Zn(2)-C6 fungal-type" evidence="8">
    <location>
        <begin position="12"/>
        <end position="45"/>
    </location>
</feature>
<dbReference type="GO" id="GO:0000981">
    <property type="term" value="F:DNA-binding transcription factor activity, RNA polymerase II-specific"/>
    <property type="evidence" value="ECO:0007669"/>
    <property type="project" value="InterPro"/>
</dbReference>
<dbReference type="GO" id="GO:0005634">
    <property type="term" value="C:nucleus"/>
    <property type="evidence" value="ECO:0007669"/>
    <property type="project" value="UniProtKB-SubCell"/>
</dbReference>
<dbReference type="CDD" id="cd12148">
    <property type="entry name" value="fungal_TF_MHR"/>
    <property type="match status" value="1"/>
</dbReference>
<organism evidence="9 10">
    <name type="scientific">Tilletiopsis washingtonensis</name>
    <dbReference type="NCBI Taxonomy" id="58919"/>
    <lineage>
        <taxon>Eukaryota</taxon>
        <taxon>Fungi</taxon>
        <taxon>Dikarya</taxon>
        <taxon>Basidiomycota</taxon>
        <taxon>Ustilaginomycotina</taxon>
        <taxon>Exobasidiomycetes</taxon>
        <taxon>Entylomatales</taxon>
        <taxon>Entylomatales incertae sedis</taxon>
        <taxon>Tilletiopsis</taxon>
    </lineage>
</organism>
<gene>
    <name evidence="9" type="ORF">FA09DRAFT_358942</name>
</gene>
<dbReference type="InterPro" id="IPR051089">
    <property type="entry name" value="prtT"/>
</dbReference>
<evidence type="ECO:0000259" key="8">
    <source>
        <dbReference type="PROSITE" id="PS50048"/>
    </source>
</evidence>
<dbReference type="RefSeq" id="XP_025600481.1">
    <property type="nucleotide sequence ID" value="XM_025745032.1"/>
</dbReference>
<dbReference type="Pfam" id="PF00172">
    <property type="entry name" value="Zn_clus"/>
    <property type="match status" value="1"/>
</dbReference>
<keyword evidence="2" id="KW-0479">Metal-binding</keyword>
<dbReference type="Pfam" id="PF04082">
    <property type="entry name" value="Fungal_trans"/>
    <property type="match status" value="1"/>
</dbReference>
<feature type="compositionally biased region" description="Polar residues" evidence="7">
    <location>
        <begin position="642"/>
        <end position="653"/>
    </location>
</feature>
<comment type="subcellular location">
    <subcellularLocation>
        <location evidence="1">Nucleus</location>
    </subcellularLocation>
</comment>
<name>A0A316ZGZ5_9BASI</name>
<evidence type="ECO:0000256" key="5">
    <source>
        <dbReference type="ARBA" id="ARBA00023163"/>
    </source>
</evidence>
<dbReference type="InterPro" id="IPR036864">
    <property type="entry name" value="Zn2-C6_fun-type_DNA-bd_sf"/>
</dbReference>
<evidence type="ECO:0000256" key="2">
    <source>
        <dbReference type="ARBA" id="ARBA00022723"/>
    </source>
</evidence>
<dbReference type="GeneID" id="37272576"/>
<evidence type="ECO:0000313" key="9">
    <source>
        <dbReference type="EMBL" id="PWO00203.1"/>
    </source>
</evidence>
<feature type="compositionally biased region" description="Low complexity" evidence="7">
    <location>
        <begin position="57"/>
        <end position="69"/>
    </location>
</feature>
<dbReference type="EMBL" id="KZ819286">
    <property type="protein sequence ID" value="PWO00203.1"/>
    <property type="molecule type" value="Genomic_DNA"/>
</dbReference>
<evidence type="ECO:0000256" key="1">
    <source>
        <dbReference type="ARBA" id="ARBA00004123"/>
    </source>
</evidence>
<evidence type="ECO:0000256" key="7">
    <source>
        <dbReference type="SAM" id="MobiDB-lite"/>
    </source>
</evidence>
<dbReference type="GO" id="GO:0000976">
    <property type="term" value="F:transcription cis-regulatory region binding"/>
    <property type="evidence" value="ECO:0007669"/>
    <property type="project" value="TreeGrafter"/>
</dbReference>
<accession>A0A316ZGZ5</accession>
<evidence type="ECO:0000313" key="10">
    <source>
        <dbReference type="Proteomes" id="UP000245946"/>
    </source>
</evidence>
<dbReference type="CDD" id="cd00067">
    <property type="entry name" value="GAL4"/>
    <property type="match status" value="1"/>
</dbReference>
<dbReference type="PROSITE" id="PS00463">
    <property type="entry name" value="ZN2_CY6_FUNGAL_1"/>
    <property type="match status" value="1"/>
</dbReference>
<dbReference type="SUPFAM" id="SSF57701">
    <property type="entry name" value="Zn2/Cys6 DNA-binding domain"/>
    <property type="match status" value="1"/>
</dbReference>
<keyword evidence="3" id="KW-0805">Transcription regulation</keyword>
<keyword evidence="6" id="KW-0539">Nucleus</keyword>
<dbReference type="Gene3D" id="4.10.240.10">
    <property type="entry name" value="Zn(2)-C6 fungal-type DNA-binding domain"/>
    <property type="match status" value="1"/>
</dbReference>
<feature type="region of interest" description="Disordered" evidence="7">
    <location>
        <begin position="600"/>
        <end position="663"/>
    </location>
</feature>
<proteinExistence type="predicted"/>
<dbReference type="InterPro" id="IPR007219">
    <property type="entry name" value="XnlR_reg_dom"/>
</dbReference>
<sequence length="773" mass="83829">MSDIPASTIPVACSECRATKVRCLPLAEPGGRCKRCERLSLECVYLAHRKGRKPTVSRSSEAGPSASPGAHKKQRLNSAHGSAAGNGFGRAYSNGVASGSSVASPAQQAPAPISLARSSASQAQVLSRPPPSLADLLQPWMGSDPSLLAHIPPSPRPPPWEHLDPVSLEIVTLEEGRQLFAFFFAYYLPWCAMFDPTLHTHDYVRSASPFLYCAILTITARLAIPADEATDEHRRSPVPILARAALKRRQLATHVDLLRTWSFKDDEPRIETCQALFCLATWKEPDDRLSYLHCGFSFRIAMAMALDAKQNVSDKGDANAEAEHRWFLNRQRTWLALFMQDRTQCMHYLTTPTFPHDNELITECTMWHAQPGTFVDDKLQCASVDCRRMQSKYLAVISRLAPDHASASSSHSALAEGPNVLLPALQSEVREWNARWHGEVQRAHAGIDPAEWGHKSTILEIWINSIELHVSTLGLKHSFQHARQADLGSLLTDMPALWPCVRTARAILIALTALPPLYLRSTTDGVGLLAPWAALLLCRLASIQRMQKGGESTAAQSIDIIRRCRDAFSACILTSTDNARLFARTLDGILQETTAKAAAHASDEPILAAGQRTSRGTPPRGWLWSSDSLSGRNVSPKREQTDASPPSQASETPNGAPLADASSSAHADALLLMSATSNAAYNAPPQLPPARAAAPSSAAAARAPPVGLAPMLSAPDAPSQYAQQAAAPQDMDLMGNVGDWQPRQDEASNAAFEDLLRFLDSGLGPFEQGALQM</sequence>
<dbReference type="PROSITE" id="PS50048">
    <property type="entry name" value="ZN2_CY6_FUNGAL_2"/>
    <property type="match status" value="1"/>
</dbReference>
<dbReference type="InterPro" id="IPR001138">
    <property type="entry name" value="Zn2Cys6_DnaBD"/>
</dbReference>
<evidence type="ECO:0000256" key="3">
    <source>
        <dbReference type="ARBA" id="ARBA00023015"/>
    </source>
</evidence>
<keyword evidence="5" id="KW-0804">Transcription</keyword>
<dbReference type="OrthoDB" id="3163292at2759"/>
<evidence type="ECO:0000256" key="6">
    <source>
        <dbReference type="ARBA" id="ARBA00023242"/>
    </source>
</evidence>
<reference evidence="9 10" key="1">
    <citation type="journal article" date="2018" name="Mol. Biol. Evol.">
        <title>Broad Genomic Sampling Reveals a Smut Pathogenic Ancestry of the Fungal Clade Ustilaginomycotina.</title>
        <authorList>
            <person name="Kijpornyongpan T."/>
            <person name="Mondo S.J."/>
            <person name="Barry K."/>
            <person name="Sandor L."/>
            <person name="Lee J."/>
            <person name="Lipzen A."/>
            <person name="Pangilinan J."/>
            <person name="LaButti K."/>
            <person name="Hainaut M."/>
            <person name="Henrissat B."/>
            <person name="Grigoriev I.V."/>
            <person name="Spatafora J.W."/>
            <person name="Aime M.C."/>
        </authorList>
    </citation>
    <scope>NUCLEOTIDE SEQUENCE [LARGE SCALE GENOMIC DNA]</scope>
    <source>
        <strain evidence="9 10">MCA 4186</strain>
    </source>
</reference>